<sequence>MDEHARVAGVGRRRNAAAVAAPSAPATDDQLFAQVERWRADGRGVALATVVRTWGSSPRPEGSHLAVEQGGSFVGSVSGGCIEGAVIGEAQDSIADGKARLLEFGVSDEQAWEVGLACGGRVQVLVERVDDELFGPLLATRRAKRPVALVTRLADGAHALVFDDAVAGELSLDDVQLAETRARLAANRSGALAAGDANKGANEGALFVRCHVGAPRMIIVGAVHITQALAPMAAIAGFDVVVVDPRRAFATPERLPNVEVSTEWPDEALERLQPDAQTAVITLTHDPKLDDPALTIALASPAFYIGSLGSTRTHAKRVARLTEAGLGEAIPRIRAPVGLDLGGRAPAEIAVAILAEVIQTRHQQ</sequence>
<dbReference type="InterPro" id="IPR003777">
    <property type="entry name" value="XdhC_CoxI"/>
</dbReference>
<dbReference type="Pfam" id="PF02625">
    <property type="entry name" value="XdhC_CoxI"/>
    <property type="match status" value="1"/>
</dbReference>
<feature type="domain" description="XdhC- CoxI" evidence="1">
    <location>
        <begin position="38"/>
        <end position="105"/>
    </location>
</feature>
<dbReference type="PANTHER" id="PTHR30388">
    <property type="entry name" value="ALDEHYDE OXIDOREDUCTASE MOLYBDENUM COFACTOR ASSEMBLY PROTEIN"/>
    <property type="match status" value="1"/>
</dbReference>
<evidence type="ECO:0000259" key="2">
    <source>
        <dbReference type="Pfam" id="PF13478"/>
    </source>
</evidence>
<dbReference type="PANTHER" id="PTHR30388:SF4">
    <property type="entry name" value="MOLYBDENUM COFACTOR INSERTION CHAPERONE PAOD"/>
    <property type="match status" value="1"/>
</dbReference>
<reference evidence="3 4" key="1">
    <citation type="submission" date="2019-12" db="EMBL/GenBank/DDBJ databases">
        <title>Comparative genomics gives insights into the taxonomy of the Azoarcus-Aromatoleum group and reveals separate origins of nif in the plant-associated Azoarcus and non-plant-associated Aromatoleum sub-groups.</title>
        <authorList>
            <person name="Lafos M."/>
            <person name="Maluk M."/>
            <person name="Batista M."/>
            <person name="Junghare M."/>
            <person name="Carmona M."/>
            <person name="Faoro H."/>
            <person name="Cruz L.M."/>
            <person name="Battistoni F."/>
            <person name="De Souza E."/>
            <person name="Pedrosa F."/>
            <person name="Chen W.-M."/>
            <person name="Poole P.S."/>
            <person name="Dixon R.A."/>
            <person name="James E.K."/>
        </authorList>
    </citation>
    <scope>NUCLEOTIDE SEQUENCE [LARGE SCALE GENOMIC DNA]</scope>
    <source>
        <strain evidence="3 4">ToN1</strain>
    </source>
</reference>
<feature type="domain" description="XdhC Rossmann" evidence="2">
    <location>
        <begin position="217"/>
        <end position="357"/>
    </location>
</feature>
<dbReference type="EMBL" id="WTVR01000035">
    <property type="protein sequence ID" value="NMF90093.1"/>
    <property type="molecule type" value="Genomic_DNA"/>
</dbReference>
<keyword evidence="4" id="KW-1185">Reference proteome</keyword>
<organism evidence="3 4">
    <name type="scientific">Aromatoleum petrolei</name>
    <dbReference type="NCBI Taxonomy" id="76116"/>
    <lineage>
        <taxon>Bacteria</taxon>
        <taxon>Pseudomonadati</taxon>
        <taxon>Pseudomonadota</taxon>
        <taxon>Betaproteobacteria</taxon>
        <taxon>Rhodocyclales</taxon>
        <taxon>Rhodocyclaceae</taxon>
        <taxon>Aromatoleum</taxon>
    </lineage>
</organism>
<gene>
    <name evidence="3" type="ORF">GPA26_16620</name>
</gene>
<dbReference type="Proteomes" id="UP000652074">
    <property type="component" value="Unassembled WGS sequence"/>
</dbReference>
<evidence type="ECO:0000313" key="4">
    <source>
        <dbReference type="Proteomes" id="UP000652074"/>
    </source>
</evidence>
<dbReference type="Pfam" id="PF13478">
    <property type="entry name" value="XdhC_C"/>
    <property type="match status" value="1"/>
</dbReference>
<proteinExistence type="predicted"/>
<dbReference type="Gene3D" id="3.40.50.720">
    <property type="entry name" value="NAD(P)-binding Rossmann-like Domain"/>
    <property type="match status" value="1"/>
</dbReference>
<dbReference type="InterPro" id="IPR027051">
    <property type="entry name" value="XdhC_Rossmann_dom"/>
</dbReference>
<accession>A0ABX1MQL0</accession>
<dbReference type="InterPro" id="IPR052698">
    <property type="entry name" value="MoCofactor_Util/Proc"/>
</dbReference>
<protein>
    <submittedName>
        <fullName evidence="3">XdhC/CoxI family protein</fullName>
    </submittedName>
</protein>
<name>A0ABX1MQL0_9RHOO</name>
<comment type="caution">
    <text evidence="3">The sequence shown here is derived from an EMBL/GenBank/DDBJ whole genome shotgun (WGS) entry which is preliminary data.</text>
</comment>
<evidence type="ECO:0000259" key="1">
    <source>
        <dbReference type="Pfam" id="PF02625"/>
    </source>
</evidence>
<evidence type="ECO:0000313" key="3">
    <source>
        <dbReference type="EMBL" id="NMF90093.1"/>
    </source>
</evidence>